<evidence type="ECO:0000256" key="5">
    <source>
        <dbReference type="ARBA" id="ARBA00022023"/>
    </source>
</evidence>
<dbReference type="PROSITE" id="PS01155">
    <property type="entry name" value="ENDONUCLEASE_III_2"/>
    <property type="match status" value="1"/>
</dbReference>
<keyword evidence="6" id="KW-0479">Metal-binding</keyword>
<dbReference type="SMART" id="SM00478">
    <property type="entry name" value="ENDO3c"/>
    <property type="match status" value="1"/>
</dbReference>
<dbReference type="PATRIC" id="fig|1618672.3.peg.598"/>
<evidence type="ECO:0000256" key="7">
    <source>
        <dbReference type="ARBA" id="ARBA00022763"/>
    </source>
</evidence>
<dbReference type="GO" id="GO:0006298">
    <property type="term" value="P:mismatch repair"/>
    <property type="evidence" value="ECO:0007669"/>
    <property type="project" value="TreeGrafter"/>
</dbReference>
<evidence type="ECO:0000256" key="11">
    <source>
        <dbReference type="ARBA" id="ARBA00023204"/>
    </source>
</evidence>
<dbReference type="GO" id="GO:0046872">
    <property type="term" value="F:metal ion binding"/>
    <property type="evidence" value="ECO:0007669"/>
    <property type="project" value="UniProtKB-KW"/>
</dbReference>
<dbReference type="InterPro" id="IPR003265">
    <property type="entry name" value="HhH-GPD_domain"/>
</dbReference>
<dbReference type="GO" id="GO:0035485">
    <property type="term" value="F:adenine/guanine mispair binding"/>
    <property type="evidence" value="ECO:0007669"/>
    <property type="project" value="TreeGrafter"/>
</dbReference>
<protein>
    <recommendedName>
        <fullName evidence="5">Adenine DNA glycosylase</fullName>
        <ecNumber evidence="4">3.2.2.31</ecNumber>
    </recommendedName>
</protein>
<organism evidence="14 15">
    <name type="scientific">Candidatus Kaiserbacteria bacterium GW2011_GWA2_58_9</name>
    <dbReference type="NCBI Taxonomy" id="1618672"/>
    <lineage>
        <taxon>Bacteria</taxon>
        <taxon>Candidatus Kaiseribacteriota</taxon>
    </lineage>
</organism>
<evidence type="ECO:0000256" key="12">
    <source>
        <dbReference type="ARBA" id="ARBA00023295"/>
    </source>
</evidence>
<evidence type="ECO:0000256" key="1">
    <source>
        <dbReference type="ARBA" id="ARBA00000843"/>
    </source>
</evidence>
<name>A0A0G1YR90_9BACT</name>
<keyword evidence="10" id="KW-0411">Iron-sulfur</keyword>
<dbReference type="GO" id="GO:0051536">
    <property type="term" value="F:iron-sulfur cluster binding"/>
    <property type="evidence" value="ECO:0007669"/>
    <property type="project" value="UniProtKB-KW"/>
</dbReference>
<evidence type="ECO:0000313" key="15">
    <source>
        <dbReference type="Proteomes" id="UP000034789"/>
    </source>
</evidence>
<reference evidence="14 15" key="1">
    <citation type="journal article" date="2015" name="Nature">
        <title>rRNA introns, odd ribosomes, and small enigmatic genomes across a large radiation of phyla.</title>
        <authorList>
            <person name="Brown C.T."/>
            <person name="Hug L.A."/>
            <person name="Thomas B.C."/>
            <person name="Sharon I."/>
            <person name="Castelle C.J."/>
            <person name="Singh A."/>
            <person name="Wilkins M.J."/>
            <person name="Williams K.H."/>
            <person name="Banfield J.F."/>
        </authorList>
    </citation>
    <scope>NUCLEOTIDE SEQUENCE [LARGE SCALE GENOMIC DNA]</scope>
</reference>
<evidence type="ECO:0000256" key="9">
    <source>
        <dbReference type="ARBA" id="ARBA00023004"/>
    </source>
</evidence>
<evidence type="ECO:0000256" key="3">
    <source>
        <dbReference type="ARBA" id="ARBA00008343"/>
    </source>
</evidence>
<dbReference type="GO" id="GO:0032357">
    <property type="term" value="F:oxidized purine DNA binding"/>
    <property type="evidence" value="ECO:0007669"/>
    <property type="project" value="TreeGrafter"/>
</dbReference>
<proteinExistence type="inferred from homology"/>
<comment type="similarity">
    <text evidence="3">Belongs to the Nth/MutY family.</text>
</comment>
<evidence type="ECO:0000256" key="2">
    <source>
        <dbReference type="ARBA" id="ARBA00001966"/>
    </source>
</evidence>
<keyword evidence="11" id="KW-0234">DNA repair</keyword>
<dbReference type="GO" id="GO:0000701">
    <property type="term" value="F:purine-specific mismatch base pair DNA N-glycosylase activity"/>
    <property type="evidence" value="ECO:0007669"/>
    <property type="project" value="UniProtKB-EC"/>
</dbReference>
<evidence type="ECO:0000313" key="14">
    <source>
        <dbReference type="EMBL" id="KKW45720.1"/>
    </source>
</evidence>
<dbReference type="InterPro" id="IPR044298">
    <property type="entry name" value="MIG/MutY"/>
</dbReference>
<dbReference type="InterPro" id="IPR011257">
    <property type="entry name" value="DNA_glycosylase"/>
</dbReference>
<keyword evidence="7" id="KW-0227">DNA damage</keyword>
<dbReference type="Pfam" id="PF00730">
    <property type="entry name" value="HhH-GPD"/>
    <property type="match status" value="1"/>
</dbReference>
<dbReference type="AlphaFoldDB" id="A0A0G1YR90"/>
<keyword evidence="12" id="KW-0326">Glycosidase</keyword>
<feature type="domain" description="HhH-GPD" evidence="13">
    <location>
        <begin position="1"/>
        <end position="152"/>
    </location>
</feature>
<keyword evidence="9" id="KW-0408">Iron</keyword>
<dbReference type="EMBL" id="LCSD01000039">
    <property type="protein sequence ID" value="KKW45720.1"/>
    <property type="molecule type" value="Genomic_DNA"/>
</dbReference>
<sequence>MLQQTQVPRVIGKYNEFLKKFPTVQALARAPLAKVLKVWSGLGYNRRAKFLRDAAVQIVEKYDGKVPCDYDSLRTLSGIGDYTARAIRVFAFNEPDTLLETNIRTVLIHHIYSDVLKNIGISDAELATVAREVATAQDPREWHWALMDYGAHLKKTGIRNNHKSAHYVRQSNFEGSLRQVRGQVLRDLMKGAKGRKGKKWAEALASLARDGLVAGQKGTWRIA</sequence>
<dbReference type="InterPro" id="IPR004036">
    <property type="entry name" value="Endonuclease-III-like_CS2"/>
</dbReference>
<dbReference type="PANTHER" id="PTHR42944">
    <property type="entry name" value="ADENINE DNA GLYCOSYLASE"/>
    <property type="match status" value="1"/>
</dbReference>
<dbReference type="InterPro" id="IPR000445">
    <property type="entry name" value="HhH_motif"/>
</dbReference>
<dbReference type="GO" id="GO:0034039">
    <property type="term" value="F:8-oxo-7,8-dihydroguanine DNA N-glycosylase activity"/>
    <property type="evidence" value="ECO:0007669"/>
    <property type="project" value="TreeGrafter"/>
</dbReference>
<dbReference type="PANTHER" id="PTHR42944:SF1">
    <property type="entry name" value="ADENINE DNA GLYCOSYLASE"/>
    <property type="match status" value="1"/>
</dbReference>
<evidence type="ECO:0000256" key="4">
    <source>
        <dbReference type="ARBA" id="ARBA00012045"/>
    </source>
</evidence>
<dbReference type="EC" id="3.2.2.31" evidence="4"/>
<dbReference type="CDD" id="cd00056">
    <property type="entry name" value="ENDO3c"/>
    <property type="match status" value="1"/>
</dbReference>
<dbReference type="SUPFAM" id="SSF48150">
    <property type="entry name" value="DNA-glycosylase"/>
    <property type="match status" value="1"/>
</dbReference>
<comment type="cofactor">
    <cofactor evidence="2">
        <name>[4Fe-4S] cluster</name>
        <dbReference type="ChEBI" id="CHEBI:49883"/>
    </cofactor>
</comment>
<evidence type="ECO:0000259" key="13">
    <source>
        <dbReference type="SMART" id="SM00478"/>
    </source>
</evidence>
<accession>A0A0G1YR90</accession>
<dbReference type="Pfam" id="PF00633">
    <property type="entry name" value="HHH"/>
    <property type="match status" value="1"/>
</dbReference>
<evidence type="ECO:0000256" key="10">
    <source>
        <dbReference type="ARBA" id="ARBA00023014"/>
    </source>
</evidence>
<evidence type="ECO:0000256" key="6">
    <source>
        <dbReference type="ARBA" id="ARBA00022723"/>
    </source>
</evidence>
<keyword evidence="8" id="KW-0378">Hydrolase</keyword>
<dbReference type="Gene3D" id="1.10.340.30">
    <property type="entry name" value="Hypothetical protein, domain 2"/>
    <property type="match status" value="1"/>
</dbReference>
<dbReference type="GO" id="GO:0006284">
    <property type="term" value="P:base-excision repair"/>
    <property type="evidence" value="ECO:0007669"/>
    <property type="project" value="InterPro"/>
</dbReference>
<gene>
    <name evidence="14" type="ORF">UY98_C0039G0008</name>
</gene>
<comment type="catalytic activity">
    <reaction evidence="1">
        <text>Hydrolyzes free adenine bases from 7,8-dihydro-8-oxoguanine:adenine mismatched double-stranded DNA, leaving an apurinic site.</text>
        <dbReference type="EC" id="3.2.2.31"/>
    </reaction>
</comment>
<evidence type="ECO:0000256" key="8">
    <source>
        <dbReference type="ARBA" id="ARBA00022801"/>
    </source>
</evidence>
<comment type="caution">
    <text evidence="14">The sequence shown here is derived from an EMBL/GenBank/DDBJ whole genome shotgun (WGS) entry which is preliminary data.</text>
</comment>
<dbReference type="Proteomes" id="UP000034789">
    <property type="component" value="Unassembled WGS sequence"/>
</dbReference>